<dbReference type="GO" id="GO:0008408">
    <property type="term" value="F:3'-5' exonuclease activity"/>
    <property type="evidence" value="ECO:0007669"/>
    <property type="project" value="InterPro"/>
</dbReference>
<organism evidence="8 9">
    <name type="scientific">Psychracetigena formicireducens</name>
    <dbReference type="NCBI Taxonomy" id="2986056"/>
    <lineage>
        <taxon>Bacteria</taxon>
        <taxon>Bacillati</taxon>
        <taxon>Candidatus Lithacetigenota</taxon>
        <taxon>Candidatus Psychracetigena</taxon>
    </lineage>
</organism>
<feature type="domain" description="Polymerase/histidinol phosphatase N-terminal" evidence="7">
    <location>
        <begin position="17"/>
        <end position="84"/>
    </location>
</feature>
<dbReference type="InterPro" id="IPR004805">
    <property type="entry name" value="DnaE2/DnaE/PolC"/>
</dbReference>
<keyword evidence="4" id="KW-0235">DNA replication</keyword>
<dbReference type="SUPFAM" id="SSF89550">
    <property type="entry name" value="PHP domain-like"/>
    <property type="match status" value="1"/>
</dbReference>
<keyword evidence="2 8" id="KW-0808">Transferase</keyword>
<dbReference type="PANTHER" id="PTHR32294:SF0">
    <property type="entry name" value="DNA POLYMERASE III SUBUNIT ALPHA"/>
    <property type="match status" value="1"/>
</dbReference>
<dbReference type="InterPro" id="IPR029460">
    <property type="entry name" value="DNAPol_HHH"/>
</dbReference>
<evidence type="ECO:0000256" key="1">
    <source>
        <dbReference type="ARBA" id="ARBA00012417"/>
    </source>
</evidence>
<dbReference type="CDD" id="cd12113">
    <property type="entry name" value="PHP_PolIIIA_DnaE3"/>
    <property type="match status" value="1"/>
</dbReference>
<protein>
    <recommendedName>
        <fullName evidence="1">DNA-directed DNA polymerase</fullName>
        <ecNumber evidence="1">2.7.7.7</ecNumber>
    </recommendedName>
</protein>
<dbReference type="Gene3D" id="1.10.10.1600">
    <property type="entry name" value="Bacterial DNA polymerase III alpha subunit, thumb domain"/>
    <property type="match status" value="1"/>
</dbReference>
<name>A0A9E2F7A1_PSYF1</name>
<reference evidence="8 9" key="1">
    <citation type="journal article" date="2021" name="bioRxiv">
        <title>Unique metabolic strategies in Hadean analogues reveal hints for primordial physiology.</title>
        <authorList>
            <person name="Nobu M.K."/>
            <person name="Nakai R."/>
            <person name="Tamazawa S."/>
            <person name="Mori H."/>
            <person name="Toyoda A."/>
            <person name="Ijiri A."/>
            <person name="Suzuki S."/>
            <person name="Kurokawa K."/>
            <person name="Kamagata Y."/>
            <person name="Tamaki H."/>
        </authorList>
    </citation>
    <scope>NUCLEOTIDE SEQUENCE [LARGE SCALE GENOMIC DNA]</scope>
    <source>
        <strain evidence="8">BS525</strain>
    </source>
</reference>
<dbReference type="GO" id="GO:0006260">
    <property type="term" value="P:DNA replication"/>
    <property type="evidence" value="ECO:0007669"/>
    <property type="project" value="UniProtKB-KW"/>
</dbReference>
<dbReference type="Pfam" id="PF17657">
    <property type="entry name" value="DNA_pol3_finger"/>
    <property type="match status" value="1"/>
</dbReference>
<evidence type="ECO:0000313" key="9">
    <source>
        <dbReference type="Proteomes" id="UP000811545"/>
    </source>
</evidence>
<evidence type="ECO:0000256" key="4">
    <source>
        <dbReference type="ARBA" id="ARBA00022705"/>
    </source>
</evidence>
<sequence>MPYNSNVKIGDIKVDFAHLHVHSDYSLLDGFCPLKELVKKSKASGFNSLAITDHGVLYGLVEFSRECLKEGIKPILGIEAYQSPRLISNHIPREDDDFHHLVLLAKDAEGYQNLVKLSTISQVEGFWYKPRIDKEILSKYHKGLVALSACLAGEIPHKLLKGNYKGARESASFYKTLFGEDFYLELERHGLKEQQQIENDLIKISKELNIKLVATNDVHYLNKSDSLAHLSLLAIGTGSTVESPKIKFEGEEFYLKSYQEMSSLFNDLPEALTNTSEVVEKIIYTLPPYTPRLPRYPFPEPFTSQTDYLRHLVYEGLKKRYGLLLPAGATERVEYELSLINSMGFEGYFVIVADFVNFAKSREIPVGTGRGSSSGSLVSYALNITNIDPLKYGLFFERFLNPSRVALPDIDIDFCYNRREEVINYLREKYGEKSVAQIITFGTMKARGAIRDVGRVLSIPLNEVDRIAKRIPFGSSLKSAIEEVPELKDLYQNEGKYRELMDLSLRVEGRPRHASTHAAGVVIYEGDLTDLVPLQTSNSGLLTQYDMSSLETLGLLKIDILGLRTLTVMKETEDLIRMKIPDFSLEEIPLDDQKTFNLLKKANTIGVFQLESAGMRRILRELNPSNISDIMILLALYRPGPMDQINEFLARKKGKKKVEYPHQALQGVLTETYGIVVYQEQVIEMVRNVAGYSLSEADNLRAAIGKKKAAVIEAMKRDFMERTIAHTGVKKEEAIRLFQLIEAFSNYGFNKAHAASYAFTSYRTAYLKANYPGEYLTALMRNEEGSHERIALYTEEALTMNIPVLPPDISLSEARFSLTEKGIRFGLYSIKNVGEGAAQVIIEARKNKPFSSLRDFLSRVETVRVNKKSVESLIKAGAMDSLGVNRNVLLKELTRNGSNGYYNLTASNGSLFGSGVTEVKDEERKGKGYTEEELLELEKEMIGVYVSGHPLRGYRHLWEEKNIVFISELLSSENNLGKIGGKIVKVSRKTSKLGNPLLRIRLLDLSGEVEILVLPKFYEKYSSLIDKKGFLILEVRVEREEDKIESILAGKLEEFMEEADLRKQYRIDTVTTTKAETYEEGVCFQLSLPFEDAGLLNDLKQILEDYRGNCPVQLYIRKEGWEAKLELNNHYLKSCPESRSALTSLLTSDCVRITPII</sequence>
<dbReference type="InterPro" id="IPR041931">
    <property type="entry name" value="DNA_pol3_alpha_thumb_dom"/>
</dbReference>
<dbReference type="InterPro" id="IPR003141">
    <property type="entry name" value="Pol/His_phosphatase_N"/>
</dbReference>
<dbReference type="PANTHER" id="PTHR32294">
    <property type="entry name" value="DNA POLYMERASE III SUBUNIT ALPHA"/>
    <property type="match status" value="1"/>
</dbReference>
<dbReference type="CDD" id="cd04485">
    <property type="entry name" value="DnaE_OBF"/>
    <property type="match status" value="1"/>
</dbReference>
<dbReference type="EMBL" id="QLTW01000082">
    <property type="protein sequence ID" value="MBT9145363.1"/>
    <property type="molecule type" value="Genomic_DNA"/>
</dbReference>
<evidence type="ECO:0000259" key="7">
    <source>
        <dbReference type="SMART" id="SM00481"/>
    </source>
</evidence>
<dbReference type="NCBIfam" id="NF005298">
    <property type="entry name" value="PRK06826.1"/>
    <property type="match status" value="1"/>
</dbReference>
<dbReference type="InterPro" id="IPR040982">
    <property type="entry name" value="DNA_pol3_finger"/>
</dbReference>
<dbReference type="Proteomes" id="UP000811545">
    <property type="component" value="Unassembled WGS sequence"/>
</dbReference>
<proteinExistence type="predicted"/>
<dbReference type="InterPro" id="IPR011708">
    <property type="entry name" value="DNA_pol3_alpha_NTPase_dom"/>
</dbReference>
<dbReference type="InterPro" id="IPR004013">
    <property type="entry name" value="PHP_dom"/>
</dbReference>
<keyword evidence="5" id="KW-0239">DNA-directed DNA polymerase</keyword>
<dbReference type="EC" id="2.7.7.7" evidence="1"/>
<dbReference type="NCBIfam" id="TIGR00594">
    <property type="entry name" value="polc"/>
    <property type="match status" value="1"/>
</dbReference>
<dbReference type="SUPFAM" id="SSF160975">
    <property type="entry name" value="AF1531-like"/>
    <property type="match status" value="1"/>
</dbReference>
<dbReference type="Pfam" id="PF02811">
    <property type="entry name" value="PHP"/>
    <property type="match status" value="1"/>
</dbReference>
<dbReference type="NCBIfam" id="NF004226">
    <property type="entry name" value="PRK05673.1"/>
    <property type="match status" value="1"/>
</dbReference>
<dbReference type="Pfam" id="PF14579">
    <property type="entry name" value="HHH_6"/>
    <property type="match status" value="1"/>
</dbReference>
<dbReference type="Gene3D" id="3.20.20.140">
    <property type="entry name" value="Metal-dependent hydrolases"/>
    <property type="match status" value="1"/>
</dbReference>
<gene>
    <name evidence="8" type="primary">dnaE</name>
    <name evidence="8" type="ORF">DDT42_01234</name>
</gene>
<accession>A0A9E2F7A1</accession>
<evidence type="ECO:0000256" key="2">
    <source>
        <dbReference type="ARBA" id="ARBA00022679"/>
    </source>
</evidence>
<dbReference type="SMART" id="SM00481">
    <property type="entry name" value="POLIIIAc"/>
    <property type="match status" value="1"/>
</dbReference>
<dbReference type="InterPro" id="IPR016195">
    <property type="entry name" value="Pol/histidinol_Pase-like"/>
</dbReference>
<evidence type="ECO:0000256" key="6">
    <source>
        <dbReference type="ARBA" id="ARBA00049244"/>
    </source>
</evidence>
<keyword evidence="3 8" id="KW-0548">Nucleotidyltransferase</keyword>
<dbReference type="Pfam" id="PF07733">
    <property type="entry name" value="DNA_pol3_alpha"/>
    <property type="match status" value="1"/>
</dbReference>
<comment type="caution">
    <text evidence="8">The sequence shown here is derived from an EMBL/GenBank/DDBJ whole genome shotgun (WGS) entry which is preliminary data.</text>
</comment>
<dbReference type="AlphaFoldDB" id="A0A9E2F7A1"/>
<dbReference type="GO" id="GO:0003887">
    <property type="term" value="F:DNA-directed DNA polymerase activity"/>
    <property type="evidence" value="ECO:0007669"/>
    <property type="project" value="UniProtKB-KW"/>
</dbReference>
<comment type="catalytic activity">
    <reaction evidence="6">
        <text>DNA(n) + a 2'-deoxyribonucleoside 5'-triphosphate = DNA(n+1) + diphosphate</text>
        <dbReference type="Rhea" id="RHEA:22508"/>
        <dbReference type="Rhea" id="RHEA-COMP:17339"/>
        <dbReference type="Rhea" id="RHEA-COMP:17340"/>
        <dbReference type="ChEBI" id="CHEBI:33019"/>
        <dbReference type="ChEBI" id="CHEBI:61560"/>
        <dbReference type="ChEBI" id="CHEBI:173112"/>
        <dbReference type="EC" id="2.7.7.7"/>
    </reaction>
</comment>
<evidence type="ECO:0000256" key="3">
    <source>
        <dbReference type="ARBA" id="ARBA00022695"/>
    </source>
</evidence>
<evidence type="ECO:0000313" key="8">
    <source>
        <dbReference type="EMBL" id="MBT9145363.1"/>
    </source>
</evidence>
<dbReference type="Gene3D" id="1.10.150.870">
    <property type="match status" value="1"/>
</dbReference>
<evidence type="ECO:0000256" key="5">
    <source>
        <dbReference type="ARBA" id="ARBA00022932"/>
    </source>
</evidence>